<comment type="function">
    <text evidence="11">An RNase that has 5'-3' exonuclease and possibly endonuclease activity. Involved in maturation of rRNA and in some organisms also mRNA maturation and/or decay.</text>
</comment>
<gene>
    <name evidence="11" type="primary">rnj</name>
    <name evidence="18" type="ORF">F7P68_0006860</name>
    <name evidence="17" type="ORF">SN16_05515</name>
</gene>
<evidence type="ECO:0000256" key="10">
    <source>
        <dbReference type="ARBA" id="ARBA00022884"/>
    </source>
</evidence>
<dbReference type="GO" id="GO:0006364">
    <property type="term" value="P:rRNA processing"/>
    <property type="evidence" value="ECO:0007669"/>
    <property type="project" value="UniProtKB-UniRule"/>
</dbReference>
<dbReference type="GO" id="GO:0004521">
    <property type="term" value="F:RNA endonuclease activity"/>
    <property type="evidence" value="ECO:0007669"/>
    <property type="project" value="UniProtKB-UniRule"/>
</dbReference>
<proteinExistence type="inferred from homology"/>
<feature type="binding site" evidence="11 14">
    <location>
        <begin position="365"/>
        <end position="369"/>
    </location>
    <ligand>
        <name>substrate</name>
    </ligand>
</feature>
<feature type="binding site" evidence="15">
    <location>
        <position position="50"/>
    </location>
    <ligand>
        <name>Ca(2+)</name>
        <dbReference type="ChEBI" id="CHEBI:29108"/>
    </ligand>
</feature>
<keyword evidence="4 11" id="KW-0540">Nuclease</keyword>
<evidence type="ECO:0000256" key="5">
    <source>
        <dbReference type="ARBA" id="ARBA00022723"/>
    </source>
</evidence>
<dbReference type="InterPro" id="IPR055132">
    <property type="entry name" value="RNase_J_b_CASP"/>
</dbReference>
<dbReference type="InterPro" id="IPR041636">
    <property type="entry name" value="RNase_J_C"/>
</dbReference>
<dbReference type="Pfam" id="PF22505">
    <property type="entry name" value="RNase_J_b_CASP"/>
    <property type="match status" value="1"/>
</dbReference>
<evidence type="ECO:0000256" key="3">
    <source>
        <dbReference type="ARBA" id="ARBA00022552"/>
    </source>
</evidence>
<dbReference type="RefSeq" id="WP_040105617.1">
    <property type="nucleotide sequence ID" value="NZ_JABEVU030000001.1"/>
</dbReference>
<comment type="similarity">
    <text evidence="11 12">Belongs to the metallo-beta-lactamase superfamily. RNA-metabolizing metallo-beta-lactamase-like family. Bacterial RNase J subfamily.</text>
</comment>
<evidence type="ECO:0000259" key="16">
    <source>
        <dbReference type="SMART" id="SM00849"/>
    </source>
</evidence>
<dbReference type="Pfam" id="PF17770">
    <property type="entry name" value="RNase_J_C"/>
    <property type="match status" value="1"/>
</dbReference>
<evidence type="ECO:0000256" key="15">
    <source>
        <dbReference type="PIRSR" id="PIRSR004803-3"/>
    </source>
</evidence>
<reference evidence="20" key="2">
    <citation type="submission" date="2020-04" db="EMBL/GenBank/DDBJ databases">
        <title>Genome analysis and biological profiling of marine Cellulosimicrobium funkei MOSEL-ME6.</title>
        <authorList>
            <person name="Tanveer F."/>
            <person name="Xie Y."/>
            <person name="Shinwari Z.K."/>
        </authorList>
    </citation>
    <scope>NUCLEOTIDE SEQUENCE [LARGE SCALE GENOMIC DNA]</scope>
    <source>
        <strain evidence="20">MOSEL-ME25</strain>
    </source>
</reference>
<evidence type="ECO:0000256" key="6">
    <source>
        <dbReference type="ARBA" id="ARBA00022759"/>
    </source>
</evidence>
<dbReference type="GO" id="GO:0008270">
    <property type="term" value="F:zinc ion binding"/>
    <property type="evidence" value="ECO:0007669"/>
    <property type="project" value="InterPro"/>
</dbReference>
<dbReference type="GO" id="GO:0005737">
    <property type="term" value="C:cytoplasm"/>
    <property type="evidence" value="ECO:0007669"/>
    <property type="project" value="UniProtKB-SubCell"/>
</dbReference>
<comment type="subcellular location">
    <subcellularLocation>
        <location evidence="1 11 12">Cytoplasm</location>
    </subcellularLocation>
</comment>
<dbReference type="Gene3D" id="3.10.20.580">
    <property type="match status" value="1"/>
</dbReference>
<keyword evidence="5 12" id="KW-0479">Metal-binding</keyword>
<feature type="binding site" evidence="15">
    <location>
        <position position="77"/>
    </location>
    <ligand>
        <name>Zn(2+)</name>
        <dbReference type="ChEBI" id="CHEBI:29105"/>
        <label>1</label>
        <note>catalytic</note>
    </ligand>
</feature>
<keyword evidence="6 11" id="KW-0255">Endonuclease</keyword>
<dbReference type="InterPro" id="IPR036866">
    <property type="entry name" value="RibonucZ/Hydroxyglut_hydro"/>
</dbReference>
<dbReference type="NCBIfam" id="TIGR00649">
    <property type="entry name" value="MG423"/>
    <property type="match status" value="1"/>
</dbReference>
<dbReference type="FunFam" id="3.10.20.580:FF:000001">
    <property type="entry name" value="Ribonuclease J"/>
    <property type="match status" value="1"/>
</dbReference>
<evidence type="ECO:0000313" key="19">
    <source>
        <dbReference type="Proteomes" id="UP000031546"/>
    </source>
</evidence>
<comment type="cofactor">
    <cofactor evidence="12 15">
        <name>Zn(2+)</name>
        <dbReference type="ChEBI" id="CHEBI:29105"/>
    </cofactor>
    <text evidence="12 15">Binds 2 Zn(2+) ions per subunit. It is not clear if Zn(2+) or Mg(2+) is physiologically important.</text>
</comment>
<keyword evidence="3 11" id="KW-0698">rRNA processing</keyword>
<feature type="domain" description="Metallo-beta-lactamase" evidence="16">
    <location>
        <begin position="22"/>
        <end position="216"/>
    </location>
</feature>
<dbReference type="InterPro" id="IPR004613">
    <property type="entry name" value="RNase_J"/>
</dbReference>
<keyword evidence="9 11" id="KW-0269">Exonuclease</keyword>
<evidence type="ECO:0000256" key="8">
    <source>
        <dbReference type="ARBA" id="ARBA00022833"/>
    </source>
</evidence>
<dbReference type="Pfam" id="PF07521">
    <property type="entry name" value="RMMBL"/>
    <property type="match status" value="1"/>
</dbReference>
<evidence type="ECO:0000256" key="4">
    <source>
        <dbReference type="ARBA" id="ARBA00022722"/>
    </source>
</evidence>
<dbReference type="InterPro" id="IPR042173">
    <property type="entry name" value="RNase_J_2"/>
</dbReference>
<protein>
    <recommendedName>
        <fullName evidence="11 12">Ribonuclease J</fullName>
        <shortName evidence="11">RNase J</shortName>
        <ecNumber evidence="11 12">3.1.-.-</ecNumber>
    </recommendedName>
</protein>
<feature type="active site" description="Proton donor" evidence="13">
    <location>
        <position position="197"/>
    </location>
</feature>
<keyword evidence="2 11" id="KW-0963">Cytoplasm</keyword>
<feature type="binding site" evidence="15">
    <location>
        <position position="75"/>
    </location>
    <ligand>
        <name>Zn(2+)</name>
        <dbReference type="ChEBI" id="CHEBI:29105"/>
        <label>1</label>
        <note>catalytic</note>
    </ligand>
</feature>
<dbReference type="EMBL" id="JXII01000004">
    <property type="protein sequence ID" value="KIH71017.1"/>
    <property type="molecule type" value="Genomic_DNA"/>
</dbReference>
<evidence type="ECO:0000256" key="2">
    <source>
        <dbReference type="ARBA" id="ARBA00022490"/>
    </source>
</evidence>
<dbReference type="EC" id="3.1.-.-" evidence="11 12"/>
<evidence type="ECO:0000256" key="9">
    <source>
        <dbReference type="ARBA" id="ARBA00022839"/>
    </source>
</evidence>
<dbReference type="GeneID" id="77845007"/>
<feature type="binding site" evidence="15">
    <location>
        <position position="444"/>
    </location>
    <ligand>
        <name>Ca(2+)</name>
        <dbReference type="ChEBI" id="CHEBI:29108"/>
    </ligand>
</feature>
<feature type="binding site" evidence="15">
    <location>
        <position position="143"/>
    </location>
    <ligand>
        <name>Zn(2+)</name>
        <dbReference type="ChEBI" id="CHEBI:29105"/>
        <label>1</label>
        <note>catalytic</note>
    </ligand>
</feature>
<dbReference type="SMART" id="SM00849">
    <property type="entry name" value="Lactamase_B"/>
    <property type="match status" value="1"/>
</dbReference>
<dbReference type="GO" id="GO:0004534">
    <property type="term" value="F:5'-3' RNA exonuclease activity"/>
    <property type="evidence" value="ECO:0007669"/>
    <property type="project" value="UniProtKB-UniRule"/>
</dbReference>
<dbReference type="CDD" id="cd07714">
    <property type="entry name" value="RNaseJ_MBL-fold"/>
    <property type="match status" value="1"/>
</dbReference>
<dbReference type="Proteomes" id="UP000527860">
    <property type="component" value="Unassembled WGS sequence"/>
</dbReference>
<dbReference type="HAMAP" id="MF_01491">
    <property type="entry name" value="RNase_J_bact"/>
    <property type="match status" value="1"/>
</dbReference>
<keyword evidence="15" id="KW-0106">Calcium</keyword>
<reference evidence="17 19" key="1">
    <citation type="submission" date="2015-01" db="EMBL/GenBank/DDBJ databases">
        <title>Genome sequences of high lactate-tolerant strain Salinicoccus roseus W12 with industrial interest.</title>
        <authorList>
            <person name="Wang H."/>
            <person name="Yu B."/>
        </authorList>
    </citation>
    <scope>NUCLEOTIDE SEQUENCE [LARGE SCALE GENOMIC DNA]</scope>
    <source>
        <strain evidence="17 19">W12</strain>
    </source>
</reference>
<evidence type="ECO:0000313" key="18">
    <source>
        <dbReference type="EMBL" id="MDB0580245.1"/>
    </source>
</evidence>
<reference evidence="18 20" key="4">
    <citation type="submission" date="2022-12" db="EMBL/GenBank/DDBJ databases">
        <title>Genome analysis and biological profiling of marine Salinicoccus roseus MOSEL-ME25.</title>
        <authorList>
            <person name="Mirza F.T."/>
            <person name="Xie Y."/>
            <person name="Shinwari Z.K."/>
        </authorList>
    </citation>
    <scope>NUCLEOTIDE SEQUENCE [LARGE SCALE GENOMIC DNA]</scope>
    <source>
        <strain evidence="18 20">MOSEL-ME25</strain>
    </source>
</reference>
<dbReference type="PANTHER" id="PTHR43694">
    <property type="entry name" value="RIBONUCLEASE J"/>
    <property type="match status" value="1"/>
</dbReference>
<feature type="active site" description="Proton acceptor" evidence="13">
    <location>
        <position position="369"/>
    </location>
</feature>
<evidence type="ECO:0000313" key="20">
    <source>
        <dbReference type="Proteomes" id="UP000527860"/>
    </source>
</evidence>
<dbReference type="SUPFAM" id="SSF56281">
    <property type="entry name" value="Metallo-hydrolase/oxidoreductase"/>
    <property type="match status" value="1"/>
</dbReference>
<evidence type="ECO:0000256" key="11">
    <source>
        <dbReference type="HAMAP-Rule" id="MF_01491"/>
    </source>
</evidence>
<dbReference type="Pfam" id="PF00753">
    <property type="entry name" value="Lactamase_B"/>
    <property type="match status" value="1"/>
</dbReference>
<accession>A0A0C2E6R8</accession>
<dbReference type="PIRSF" id="PIRSF004803">
    <property type="entry name" value="RnjA"/>
    <property type="match status" value="1"/>
</dbReference>
<dbReference type="OrthoDB" id="9758375at2"/>
<dbReference type="Gene3D" id="3.40.50.10710">
    <property type="entry name" value="Metallo-hydrolase/oxidoreductase"/>
    <property type="match status" value="1"/>
</dbReference>
<sequence length="556" mass="62092">MNEAKKEAKVKIIPLGGVGEIAKNMYVVEVDDEMFILDAGLMFPEDEMLGVDIVIPDITYVQENKQKLKGIFLSHGHEDSIGAIPYIIESLNVPIYGSKLTLALVKDRLKAKGVNKKVKFYTINSQSRMKFKNAEMVFFETSHSIPDSYGVSLETKYGSIVYTGEFKFDQSLTGEYGYNMAKMYDVAKKDVLALISDSTEAERRGYNTPENIIEEHILDGFARTRGRIIVSCYASNFVRIQQVLTNAAKTRRKVSFLGRTLESSFKVARNMGYFDIPEGLLVPSHEIGDYPDNEVVIIATGSQGEPIEALGRMSRGQHEVTNIKEGDNVYILTTPSSSMEVILYSTMNELVKAGAHVATPEQNIHASGHGMSEELKTMLNVMKPKHFIPVQGEFKMQIAHAKLAAETGVAPENIFLLEKGDIVSYDGEKMISADKVTAGNVLIDGSGVGDVGNIVLRDRRLLSEDGIFIAVVTIDPKKRRIMAGPEIQSRGFVYVKESEDLLKEAEQRVYNIVLESMDEKKLEWSTLKQSIRDDLGKYLYDNTKRRPMIIPIISEI</sequence>
<dbReference type="PANTHER" id="PTHR43694:SF4">
    <property type="entry name" value="RIBONUCLEASE J 2"/>
    <property type="match status" value="1"/>
</dbReference>
<evidence type="ECO:0000256" key="14">
    <source>
        <dbReference type="PIRSR" id="PIRSR004803-2"/>
    </source>
</evidence>
<organism evidence="17 19">
    <name type="scientific">Salinicoccus roseus</name>
    <dbReference type="NCBI Taxonomy" id="45670"/>
    <lineage>
        <taxon>Bacteria</taxon>
        <taxon>Bacillati</taxon>
        <taxon>Bacillota</taxon>
        <taxon>Bacilli</taxon>
        <taxon>Bacillales</taxon>
        <taxon>Staphylococcaceae</taxon>
        <taxon>Salinicoccus</taxon>
    </lineage>
</organism>
<feature type="binding site" evidence="14">
    <location>
        <begin position="234"/>
        <end position="236"/>
    </location>
    <ligand>
        <name>substrate</name>
    </ligand>
</feature>
<evidence type="ECO:0000256" key="7">
    <source>
        <dbReference type="ARBA" id="ARBA00022801"/>
    </source>
</evidence>
<dbReference type="InterPro" id="IPR001279">
    <property type="entry name" value="Metallo-B-lactamas"/>
</dbReference>
<evidence type="ECO:0000313" key="17">
    <source>
        <dbReference type="EMBL" id="KIH71017.1"/>
    </source>
</evidence>
<dbReference type="Proteomes" id="UP000031546">
    <property type="component" value="Unassembled WGS sequence"/>
</dbReference>
<reference evidence="18" key="3">
    <citation type="submission" date="2020-04" db="EMBL/GenBank/DDBJ databases">
        <authorList>
            <person name="Tanveer F."/>
            <person name="Xie Y."/>
            <person name="Shinwari Z.K."/>
        </authorList>
    </citation>
    <scope>NUCLEOTIDE SEQUENCE</scope>
    <source>
        <strain evidence="18">MOSEL-ME25</strain>
    </source>
</reference>
<evidence type="ECO:0000256" key="1">
    <source>
        <dbReference type="ARBA" id="ARBA00004496"/>
    </source>
</evidence>
<name>A0A0C2E6R8_9STAP</name>
<feature type="binding site" evidence="15">
    <location>
        <position position="52"/>
    </location>
    <ligand>
        <name>Ca(2+)</name>
        <dbReference type="ChEBI" id="CHEBI:29108"/>
    </ligand>
</feature>
<dbReference type="InterPro" id="IPR011108">
    <property type="entry name" value="RMMBL"/>
</dbReference>
<evidence type="ECO:0000256" key="13">
    <source>
        <dbReference type="PIRSR" id="PIRSR004803-1"/>
    </source>
</evidence>
<evidence type="ECO:0000256" key="12">
    <source>
        <dbReference type="PIRNR" id="PIRNR004803"/>
    </source>
</evidence>
<dbReference type="EMBL" id="JABEVU030000001">
    <property type="protein sequence ID" value="MDB0580245.1"/>
    <property type="molecule type" value="Genomic_DNA"/>
</dbReference>
<comment type="caution">
    <text evidence="17">The sequence shown here is derived from an EMBL/GenBank/DDBJ whole genome shotgun (WGS) entry which is preliminary data.</text>
</comment>
<keyword evidence="10 11" id="KW-0694">RNA-binding</keyword>
<comment type="cofactor">
    <cofactor evidence="15">
        <name>Ca(2+)</name>
        <dbReference type="ChEBI" id="CHEBI:29108"/>
    </cofactor>
    <text evidence="15">Binds 1 Ca(2+) cation per subunit. Seen in 1 crystal structure, it is not clear if it is physiologically important.</text>
</comment>
<dbReference type="AlphaFoldDB" id="A0A0C2E6R8"/>
<dbReference type="STRING" id="45670.SN16_05515"/>
<dbReference type="InterPro" id="IPR030854">
    <property type="entry name" value="RNase_J_bac"/>
</dbReference>
<keyword evidence="7 11" id="KW-0378">Hydrolase</keyword>
<keyword evidence="8 15" id="KW-0862">Zinc</keyword>
<dbReference type="GO" id="GO:0003723">
    <property type="term" value="F:RNA binding"/>
    <property type="evidence" value="ECO:0007669"/>
    <property type="project" value="UniProtKB-UniRule"/>
</dbReference>
<feature type="binding site" evidence="15">
    <location>
        <position position="79"/>
    </location>
    <ligand>
        <name>Zn(2+)</name>
        <dbReference type="ChEBI" id="CHEBI:29105"/>
        <label>2</label>
        <note>catalytic</note>
    </ligand>
</feature>
<comment type="subunit">
    <text evidence="11">Homodimer, may be a subunit of the RNA degradosome.</text>
</comment>
<dbReference type="Gene3D" id="3.60.15.10">
    <property type="entry name" value="Ribonuclease Z/Hydroxyacylglutathione hydrolase-like"/>
    <property type="match status" value="1"/>
</dbReference>
<keyword evidence="20" id="KW-1185">Reference proteome</keyword>